<organism evidence="1 2">
    <name type="scientific">Desmospora profundinema</name>
    <dbReference type="NCBI Taxonomy" id="1571184"/>
    <lineage>
        <taxon>Bacteria</taxon>
        <taxon>Bacillati</taxon>
        <taxon>Bacillota</taxon>
        <taxon>Bacilli</taxon>
        <taxon>Bacillales</taxon>
        <taxon>Thermoactinomycetaceae</taxon>
        <taxon>Desmospora</taxon>
    </lineage>
</organism>
<protein>
    <submittedName>
        <fullName evidence="1">Sarcosine oxidase delta subunit</fullName>
    </submittedName>
</protein>
<evidence type="ECO:0000313" key="1">
    <source>
        <dbReference type="EMBL" id="MDR6226313.1"/>
    </source>
</evidence>
<keyword evidence="2" id="KW-1185">Reference proteome</keyword>
<dbReference type="Proteomes" id="UP001185012">
    <property type="component" value="Unassembled WGS sequence"/>
</dbReference>
<name>A0ABU1INJ8_9BACL</name>
<gene>
    <name evidence="1" type="ORF">JOE21_002319</name>
</gene>
<evidence type="ECO:0000313" key="2">
    <source>
        <dbReference type="Proteomes" id="UP001185012"/>
    </source>
</evidence>
<comment type="caution">
    <text evidence="1">The sequence shown here is derived from an EMBL/GenBank/DDBJ whole genome shotgun (WGS) entry which is preliminary data.</text>
</comment>
<dbReference type="EMBL" id="JAVDQG010000004">
    <property type="protein sequence ID" value="MDR6226313.1"/>
    <property type="molecule type" value="Genomic_DNA"/>
</dbReference>
<proteinExistence type="predicted"/>
<accession>A0ABU1INJ8</accession>
<sequence length="85" mass="9906">MDHITGCPVCNGFDLLEVTCPHCGEMLEDRGRFFDLLADYSPYRPIDDLKKSDGLVDWVTNQCPHYLYCRHCGHDEHRMVQEHPL</sequence>
<dbReference type="RefSeq" id="WP_309865976.1">
    <property type="nucleotide sequence ID" value="NZ_JAVDQG010000004.1"/>
</dbReference>
<reference evidence="1 2" key="1">
    <citation type="submission" date="2023-07" db="EMBL/GenBank/DDBJ databases">
        <title>Genomic Encyclopedia of Type Strains, Phase IV (KMG-IV): sequencing the most valuable type-strain genomes for metagenomic binning, comparative biology and taxonomic classification.</title>
        <authorList>
            <person name="Goeker M."/>
        </authorList>
    </citation>
    <scope>NUCLEOTIDE SEQUENCE [LARGE SCALE GENOMIC DNA]</scope>
    <source>
        <strain evidence="1 2">DSM 45903</strain>
    </source>
</reference>